<sequence>MSILMLQLPSVASLKKRLDQENGGASTSGGACGLIRYNAQNLTSLNPDILQFPIPAAAKLSQNPSFGYLGSRLTLAAVIANIGSLTPSFLSYTRF</sequence>
<dbReference type="EMBL" id="CM042048">
    <property type="protein sequence ID" value="KAI3759334.1"/>
    <property type="molecule type" value="Genomic_DNA"/>
</dbReference>
<reference evidence="2" key="1">
    <citation type="journal article" date="2022" name="Mol. Ecol. Resour.">
        <title>The genomes of chicory, endive, great burdock and yacon provide insights into Asteraceae palaeo-polyploidization history and plant inulin production.</title>
        <authorList>
            <person name="Fan W."/>
            <person name="Wang S."/>
            <person name="Wang H."/>
            <person name="Wang A."/>
            <person name="Jiang F."/>
            <person name="Liu H."/>
            <person name="Zhao H."/>
            <person name="Xu D."/>
            <person name="Zhang Y."/>
        </authorList>
    </citation>
    <scope>NUCLEOTIDE SEQUENCE [LARGE SCALE GENOMIC DNA]</scope>
    <source>
        <strain evidence="2">cv. Niubang</strain>
    </source>
</reference>
<accession>A0ACB9EK92</accession>
<gene>
    <name evidence="1" type="ORF">L6452_07076</name>
</gene>
<name>A0ACB9EK92_ARCLA</name>
<reference evidence="1 2" key="2">
    <citation type="journal article" date="2022" name="Mol. Ecol. Resour.">
        <title>The genomes of chicory, endive, great burdock and yacon provide insights into Asteraceae paleo-polyploidization history and plant inulin production.</title>
        <authorList>
            <person name="Fan W."/>
            <person name="Wang S."/>
            <person name="Wang H."/>
            <person name="Wang A."/>
            <person name="Jiang F."/>
            <person name="Liu H."/>
            <person name="Zhao H."/>
            <person name="Xu D."/>
            <person name="Zhang Y."/>
        </authorList>
    </citation>
    <scope>NUCLEOTIDE SEQUENCE [LARGE SCALE GENOMIC DNA]</scope>
    <source>
        <strain evidence="2">cv. Niubang</strain>
    </source>
</reference>
<dbReference type="Proteomes" id="UP001055879">
    <property type="component" value="Linkage Group LG02"/>
</dbReference>
<organism evidence="1 2">
    <name type="scientific">Arctium lappa</name>
    <name type="common">Greater burdock</name>
    <name type="synonym">Lappa major</name>
    <dbReference type="NCBI Taxonomy" id="4217"/>
    <lineage>
        <taxon>Eukaryota</taxon>
        <taxon>Viridiplantae</taxon>
        <taxon>Streptophyta</taxon>
        <taxon>Embryophyta</taxon>
        <taxon>Tracheophyta</taxon>
        <taxon>Spermatophyta</taxon>
        <taxon>Magnoliopsida</taxon>
        <taxon>eudicotyledons</taxon>
        <taxon>Gunneridae</taxon>
        <taxon>Pentapetalae</taxon>
        <taxon>asterids</taxon>
        <taxon>campanulids</taxon>
        <taxon>Asterales</taxon>
        <taxon>Asteraceae</taxon>
        <taxon>Carduoideae</taxon>
        <taxon>Cardueae</taxon>
        <taxon>Arctiinae</taxon>
        <taxon>Arctium</taxon>
    </lineage>
</organism>
<keyword evidence="2" id="KW-1185">Reference proteome</keyword>
<evidence type="ECO:0000313" key="2">
    <source>
        <dbReference type="Proteomes" id="UP001055879"/>
    </source>
</evidence>
<protein>
    <submittedName>
        <fullName evidence="1">Uncharacterized protein</fullName>
    </submittedName>
</protein>
<proteinExistence type="predicted"/>
<comment type="caution">
    <text evidence="1">The sequence shown here is derived from an EMBL/GenBank/DDBJ whole genome shotgun (WGS) entry which is preliminary data.</text>
</comment>
<evidence type="ECO:0000313" key="1">
    <source>
        <dbReference type="EMBL" id="KAI3759334.1"/>
    </source>
</evidence>